<dbReference type="Proteomes" id="UP000646827">
    <property type="component" value="Unassembled WGS sequence"/>
</dbReference>
<protein>
    <submittedName>
        <fullName evidence="2">Uncharacterized protein</fullName>
    </submittedName>
</protein>
<sequence length="98" mass="10939">MQDADGFAQEQLENLEEEDNGAVLNRITEELNDANQGRRNNAPSAASTPVLPPPFPTRRCSKCGSPISEYGAQFRIACQEHFEPENIFGYNICYTQES</sequence>
<evidence type="ECO:0000313" key="2">
    <source>
        <dbReference type="EMBL" id="KAG2215763.1"/>
    </source>
</evidence>
<reference evidence="2 3" key="1">
    <citation type="submission" date="2020-12" db="EMBL/GenBank/DDBJ databases">
        <title>Metabolic potential, ecology and presence of endohyphal bacteria is reflected in genomic diversity of Mucoromycotina.</title>
        <authorList>
            <person name="Muszewska A."/>
            <person name="Okrasinska A."/>
            <person name="Steczkiewicz K."/>
            <person name="Drgas O."/>
            <person name="Orlowska M."/>
            <person name="Perlinska-Lenart U."/>
            <person name="Aleksandrzak-Piekarczyk T."/>
            <person name="Szatraj K."/>
            <person name="Zielenkiewicz U."/>
            <person name="Pilsyk S."/>
            <person name="Malc E."/>
            <person name="Mieczkowski P."/>
            <person name="Kruszewska J.S."/>
            <person name="Biernat P."/>
            <person name="Pawlowska J."/>
        </authorList>
    </citation>
    <scope>NUCLEOTIDE SEQUENCE [LARGE SCALE GENOMIC DNA]</scope>
    <source>
        <strain evidence="2 3">CBS 142.35</strain>
    </source>
</reference>
<feature type="compositionally biased region" description="Polar residues" evidence="1">
    <location>
        <begin position="33"/>
        <end position="47"/>
    </location>
</feature>
<feature type="region of interest" description="Disordered" evidence="1">
    <location>
        <begin position="1"/>
        <end position="55"/>
    </location>
</feature>
<accession>A0A8H7RSC9</accession>
<dbReference type="EMBL" id="JAEPRB010000488">
    <property type="protein sequence ID" value="KAG2215763.1"/>
    <property type="molecule type" value="Genomic_DNA"/>
</dbReference>
<keyword evidence="3" id="KW-1185">Reference proteome</keyword>
<name>A0A8H7RSC9_9FUNG</name>
<comment type="caution">
    <text evidence="2">The sequence shown here is derived from an EMBL/GenBank/DDBJ whole genome shotgun (WGS) entry which is preliminary data.</text>
</comment>
<organism evidence="2 3">
    <name type="scientific">Circinella minor</name>
    <dbReference type="NCBI Taxonomy" id="1195481"/>
    <lineage>
        <taxon>Eukaryota</taxon>
        <taxon>Fungi</taxon>
        <taxon>Fungi incertae sedis</taxon>
        <taxon>Mucoromycota</taxon>
        <taxon>Mucoromycotina</taxon>
        <taxon>Mucoromycetes</taxon>
        <taxon>Mucorales</taxon>
        <taxon>Lichtheimiaceae</taxon>
        <taxon>Circinella</taxon>
    </lineage>
</organism>
<gene>
    <name evidence="2" type="ORF">INT45_006665</name>
</gene>
<proteinExistence type="predicted"/>
<evidence type="ECO:0000256" key="1">
    <source>
        <dbReference type="SAM" id="MobiDB-lite"/>
    </source>
</evidence>
<evidence type="ECO:0000313" key="3">
    <source>
        <dbReference type="Proteomes" id="UP000646827"/>
    </source>
</evidence>
<dbReference type="AlphaFoldDB" id="A0A8H7RSC9"/>